<dbReference type="GO" id="GO:0055040">
    <property type="term" value="C:periplasmic flagellum"/>
    <property type="evidence" value="ECO:0007669"/>
    <property type="project" value="UniProtKB-SubCell"/>
</dbReference>
<keyword evidence="2" id="KW-0574">Periplasm</keyword>
<dbReference type="GO" id="GO:0030288">
    <property type="term" value="C:outer membrane-bounded periplasmic space"/>
    <property type="evidence" value="ECO:0007669"/>
    <property type="project" value="InterPro"/>
</dbReference>
<evidence type="ECO:0000313" key="6">
    <source>
        <dbReference type="Proteomes" id="UP000007383"/>
    </source>
</evidence>
<feature type="signal peptide" evidence="4">
    <location>
        <begin position="1"/>
        <end position="19"/>
    </location>
</feature>
<dbReference type="EMBL" id="CP003282">
    <property type="protein sequence ID" value="AFG36912.1"/>
    <property type="molecule type" value="Genomic_DNA"/>
</dbReference>
<accession>H9UHB9</accession>
<dbReference type="GO" id="GO:0071973">
    <property type="term" value="P:bacterial-type flagellum-dependent cell motility"/>
    <property type="evidence" value="ECO:0007669"/>
    <property type="project" value="InterPro"/>
</dbReference>
<dbReference type="Proteomes" id="UP000007383">
    <property type="component" value="Chromosome"/>
</dbReference>
<dbReference type="STRING" id="889378.Spiaf_0818"/>
<dbReference type="eggNOG" id="ENOG5033RD4">
    <property type="taxonomic scope" value="Bacteria"/>
</dbReference>
<sequence length="234" mass="26233">MKRLSIQLLFLLVSAAVFAQVQAGEITPEALGSDTAQQRLQEVLISSFEDPGMWRVSMPLDQGIISHRRFPGGPADKRPLEGAEEAGIEAQDEYVLGVKAEFFRRGNTTLSILANRPLVVPGIAKTISVWVVGRNFNHELSVVIQDHFGNRAVLPMGRLNFTGWRELSVAVPTHITQRSIHYNDLMGIQILGFVVRPALEETYGSYYIYFDDLRVVTDLFAEESRDPDDMVDSW</sequence>
<name>H9UHB9_SPIAZ</name>
<keyword evidence="6" id="KW-1185">Reference proteome</keyword>
<dbReference type="PATRIC" id="fig|889378.3.peg.822"/>
<dbReference type="KEGG" id="sfc:Spiaf_0818"/>
<comment type="subcellular location">
    <subcellularLocation>
        <location evidence="1">Periplasmic flagellum</location>
    </subcellularLocation>
</comment>
<dbReference type="OrthoDB" id="357930at2"/>
<dbReference type="InterPro" id="IPR006714">
    <property type="entry name" value="FlaA"/>
</dbReference>
<evidence type="ECO:0000256" key="3">
    <source>
        <dbReference type="ARBA" id="ARBA00023143"/>
    </source>
</evidence>
<evidence type="ECO:0000313" key="5">
    <source>
        <dbReference type="EMBL" id="AFG36912.1"/>
    </source>
</evidence>
<keyword evidence="5" id="KW-0969">Cilium</keyword>
<feature type="chain" id="PRO_5003623364" evidence="4">
    <location>
        <begin position="20"/>
        <end position="234"/>
    </location>
</feature>
<dbReference type="AlphaFoldDB" id="H9UHB9"/>
<keyword evidence="5" id="KW-0966">Cell projection</keyword>
<dbReference type="Pfam" id="PF04620">
    <property type="entry name" value="FlaA"/>
    <property type="match status" value="1"/>
</dbReference>
<keyword evidence="4" id="KW-0732">Signal</keyword>
<keyword evidence="5" id="KW-0282">Flagellum</keyword>
<evidence type="ECO:0000256" key="1">
    <source>
        <dbReference type="ARBA" id="ARBA00004631"/>
    </source>
</evidence>
<dbReference type="HOGENOM" id="CLU_097187_0_0_12"/>
<protein>
    <submittedName>
        <fullName evidence="5">Flagellar filament outer layer protein Flaa</fullName>
    </submittedName>
</protein>
<evidence type="ECO:0000256" key="4">
    <source>
        <dbReference type="SAM" id="SignalP"/>
    </source>
</evidence>
<organism evidence="5 6">
    <name type="scientific">Spirochaeta africana (strain ATCC 700263 / DSM 8902 / Z-7692)</name>
    <dbReference type="NCBI Taxonomy" id="889378"/>
    <lineage>
        <taxon>Bacteria</taxon>
        <taxon>Pseudomonadati</taxon>
        <taxon>Spirochaetota</taxon>
        <taxon>Spirochaetia</taxon>
        <taxon>Spirochaetales</taxon>
        <taxon>Spirochaetaceae</taxon>
        <taxon>Spirochaeta</taxon>
    </lineage>
</organism>
<evidence type="ECO:0000256" key="2">
    <source>
        <dbReference type="ARBA" id="ARBA00022764"/>
    </source>
</evidence>
<proteinExistence type="predicted"/>
<reference evidence="6" key="1">
    <citation type="journal article" date="2013" name="Stand. Genomic Sci.">
        <title>Complete genome sequence of the halophilic bacterium Spirochaeta africana type strain (Z-7692(T)) from the alkaline Lake Magadi in the East African Rift.</title>
        <authorList>
            <person name="Liolos K."/>
            <person name="Abt B."/>
            <person name="Scheuner C."/>
            <person name="Teshima H."/>
            <person name="Held B."/>
            <person name="Lapidus A."/>
            <person name="Nolan M."/>
            <person name="Lucas S."/>
            <person name="Deshpande S."/>
            <person name="Cheng J.F."/>
            <person name="Tapia R."/>
            <person name="Goodwin L.A."/>
            <person name="Pitluck S."/>
            <person name="Pagani I."/>
            <person name="Ivanova N."/>
            <person name="Mavromatis K."/>
            <person name="Mikhailova N."/>
            <person name="Huntemann M."/>
            <person name="Pati A."/>
            <person name="Chen A."/>
            <person name="Palaniappan K."/>
            <person name="Land M."/>
            <person name="Rohde M."/>
            <person name="Tindall B.J."/>
            <person name="Detter J.C."/>
            <person name="Goker M."/>
            <person name="Bristow J."/>
            <person name="Eisen J.A."/>
            <person name="Markowitz V."/>
            <person name="Hugenholtz P."/>
            <person name="Woyke T."/>
            <person name="Klenk H.P."/>
            <person name="Kyrpides N.C."/>
        </authorList>
    </citation>
    <scope>NUCLEOTIDE SEQUENCE</scope>
    <source>
        <strain evidence="6">ATCC 700263 / DSM 8902 / Z-7692</strain>
    </source>
</reference>
<keyword evidence="3" id="KW-0975">Bacterial flagellum</keyword>
<dbReference type="RefSeq" id="WP_014454909.1">
    <property type="nucleotide sequence ID" value="NC_017098.1"/>
</dbReference>
<gene>
    <name evidence="5" type="ordered locus">Spiaf_0818</name>
</gene>